<comment type="caution">
    <text evidence="1">The sequence shown here is derived from an EMBL/GenBank/DDBJ whole genome shotgun (WGS) entry which is preliminary data.</text>
</comment>
<evidence type="ECO:0008006" key="3">
    <source>
        <dbReference type="Google" id="ProtNLM"/>
    </source>
</evidence>
<accession>A0A5J4TKN9</accession>
<dbReference type="InterPro" id="IPR026906">
    <property type="entry name" value="LRR_5"/>
</dbReference>
<proteinExistence type="predicted"/>
<dbReference type="SUPFAM" id="SSF52058">
    <property type="entry name" value="L domain-like"/>
    <property type="match status" value="1"/>
</dbReference>
<dbReference type="Gene3D" id="3.80.10.10">
    <property type="entry name" value="Ribonuclease Inhibitor"/>
    <property type="match status" value="1"/>
</dbReference>
<dbReference type="Proteomes" id="UP000324800">
    <property type="component" value="Unassembled WGS sequence"/>
</dbReference>
<name>A0A5J4TKN9_9EUKA</name>
<evidence type="ECO:0000313" key="2">
    <source>
        <dbReference type="Proteomes" id="UP000324800"/>
    </source>
</evidence>
<evidence type="ECO:0000313" key="1">
    <source>
        <dbReference type="EMBL" id="KAA6358303.1"/>
    </source>
</evidence>
<reference evidence="1 2" key="1">
    <citation type="submission" date="2019-03" db="EMBL/GenBank/DDBJ databases">
        <title>Single cell metagenomics reveals metabolic interactions within the superorganism composed of flagellate Streblomastix strix and complex community of Bacteroidetes bacteria on its surface.</title>
        <authorList>
            <person name="Treitli S.C."/>
            <person name="Kolisko M."/>
            <person name="Husnik F."/>
            <person name="Keeling P."/>
            <person name="Hampl V."/>
        </authorList>
    </citation>
    <scope>NUCLEOTIDE SEQUENCE [LARGE SCALE GENOMIC DNA]</scope>
    <source>
        <strain evidence="1">ST1C</strain>
    </source>
</reference>
<sequence length="135" mass="14984">MAVYLDALTYDVSAASFTYIETIEGIAVTGLSSSVLSTPHLNLTIPTLVNNKKVVTIKRNAFLNCQSIDHLILPPTLKTIEAGAFAQIENLDFLVLPNALESLEFAWDFGLTTVLYFEKDEYTVKPPEDYDKLPL</sequence>
<dbReference type="InterPro" id="IPR032675">
    <property type="entry name" value="LRR_dom_sf"/>
</dbReference>
<feature type="non-terminal residue" evidence="1">
    <location>
        <position position="135"/>
    </location>
</feature>
<organism evidence="1 2">
    <name type="scientific">Streblomastix strix</name>
    <dbReference type="NCBI Taxonomy" id="222440"/>
    <lineage>
        <taxon>Eukaryota</taxon>
        <taxon>Metamonada</taxon>
        <taxon>Preaxostyla</taxon>
        <taxon>Oxymonadida</taxon>
        <taxon>Streblomastigidae</taxon>
        <taxon>Streblomastix</taxon>
    </lineage>
</organism>
<dbReference type="AlphaFoldDB" id="A0A5J4TKN9"/>
<dbReference type="OrthoDB" id="6363818at2759"/>
<dbReference type="EMBL" id="SNRW01030073">
    <property type="protein sequence ID" value="KAA6358303.1"/>
    <property type="molecule type" value="Genomic_DNA"/>
</dbReference>
<dbReference type="Pfam" id="PF13306">
    <property type="entry name" value="LRR_5"/>
    <property type="match status" value="1"/>
</dbReference>
<gene>
    <name evidence="1" type="ORF">EZS28_046170</name>
</gene>
<protein>
    <recommendedName>
        <fullName evidence="3">Leucine-rich repeat domain-containing protein</fullName>
    </recommendedName>
</protein>